<dbReference type="Gene3D" id="3.30.930.10">
    <property type="entry name" value="Bira Bifunctional Protein, Domain 2"/>
    <property type="match status" value="1"/>
</dbReference>
<keyword evidence="3 8" id="KW-0436">Ligase</keyword>
<dbReference type="PANTHER" id="PTHR22594">
    <property type="entry name" value="ASPARTYL/LYSYL-TRNA SYNTHETASE"/>
    <property type="match status" value="1"/>
</dbReference>
<proteinExistence type="inferred from homology"/>
<dbReference type="GO" id="GO:0004816">
    <property type="term" value="F:asparagine-tRNA ligase activity"/>
    <property type="evidence" value="ECO:0007669"/>
    <property type="project" value="UniProtKB-UniRule"/>
</dbReference>
<dbReference type="RefSeq" id="WP_081153305.1">
    <property type="nucleotide sequence ID" value="NZ_CP020465.1"/>
</dbReference>
<sequence length="466" mass="52299">MSVIAITDILAGKYPVNESITIHGWIRTRRDSKAGISFLAVHDGSCFDAIQAIAPNNLDNYQTDILKLTTGAAVKVTGILVESPGKGQSFELQAEQVEVLGLVEDPDTYPMAAKRHSIEFLREQAHLRPRTNIGGAVTRVRNTLAQAVHRFLHSKGYFWISTPLITGSDCEGAGEMFRVSTLDMENLPLNDQGEVDYNQDFFGKETFLTVSGQLNAEAYCCALSKVYTFGPTFRAENSNTSRHLAEFWMIEPEIAFADLSDAADLAEEMLKYVFQAVLDERVDDMAFFQQRVDKTVIDRLNSVIKNDFVRLDYTDAITILENCGKKFENKVAWGVDLNSEHERYLAEEHFNGPVVLQNYPKDIKSFYMRLNDDGKTVAAMDILAPGIGEIIGGSQREERLDVLDKRLAEMNLDPADYSWYRDLRRYGTVPHSGFGLGFERLVAYATGMQNVRDVIPFPRTPNNAAF</sequence>
<evidence type="ECO:0000256" key="3">
    <source>
        <dbReference type="ARBA" id="ARBA00022598"/>
    </source>
</evidence>
<evidence type="ECO:0000256" key="5">
    <source>
        <dbReference type="ARBA" id="ARBA00022840"/>
    </source>
</evidence>
<comment type="similarity">
    <text evidence="1 8">Belongs to the class-II aminoacyl-tRNA synthetase family.</text>
</comment>
<dbReference type="PANTHER" id="PTHR22594:SF34">
    <property type="entry name" value="ASPARAGINE--TRNA LIGASE, MITOCHONDRIAL-RELATED"/>
    <property type="match status" value="1"/>
</dbReference>
<evidence type="ECO:0000313" key="10">
    <source>
        <dbReference type="EMBL" id="ASP49381.1"/>
    </source>
</evidence>
<dbReference type="InterPro" id="IPR004522">
    <property type="entry name" value="Asn-tRNA-ligase"/>
</dbReference>
<dbReference type="InterPro" id="IPR006195">
    <property type="entry name" value="aa-tRNA-synth_II"/>
</dbReference>
<evidence type="ECO:0000313" key="11">
    <source>
        <dbReference type="Proteomes" id="UP000202259"/>
    </source>
</evidence>
<protein>
    <recommendedName>
        <fullName evidence="8">Asparagine--tRNA ligase</fullName>
        <ecNumber evidence="8">6.1.1.22</ecNumber>
    </recommendedName>
    <alternativeName>
        <fullName evidence="8">Asparaginyl-tRNA synthetase</fullName>
        <shortName evidence="8">AsnRS</shortName>
    </alternativeName>
</protein>
<reference evidence="10 11" key="1">
    <citation type="submission" date="2017-08" db="EMBL/GenBank/DDBJ databases">
        <title>Complete genome of Colwellia sp. NB097-1, a psychrophile bacterium ioslated from Bering Sea.</title>
        <authorList>
            <person name="Chen X."/>
        </authorList>
    </citation>
    <scope>NUCLEOTIDE SEQUENCE [LARGE SCALE GENOMIC DNA]</scope>
    <source>
        <strain evidence="10 11">NB097-1</strain>
    </source>
</reference>
<dbReference type="InterPro" id="IPR002312">
    <property type="entry name" value="Asp/Asn-tRNA-synth_IIb"/>
</dbReference>
<dbReference type="CDD" id="cd00776">
    <property type="entry name" value="AsxRS_core"/>
    <property type="match status" value="1"/>
</dbReference>
<dbReference type="PRINTS" id="PR01042">
    <property type="entry name" value="TRNASYNTHASP"/>
</dbReference>
<dbReference type="Proteomes" id="UP000202259">
    <property type="component" value="Chromosome"/>
</dbReference>
<organism evidence="10 11">
    <name type="scientific">Cognaticolwellia beringensis</name>
    <dbReference type="NCBI Taxonomy" id="1967665"/>
    <lineage>
        <taxon>Bacteria</taxon>
        <taxon>Pseudomonadati</taxon>
        <taxon>Pseudomonadota</taxon>
        <taxon>Gammaproteobacteria</taxon>
        <taxon>Alteromonadales</taxon>
        <taxon>Colwelliaceae</taxon>
        <taxon>Cognaticolwellia</taxon>
    </lineage>
</organism>
<dbReference type="InterPro" id="IPR004364">
    <property type="entry name" value="Aa-tRNA-synt_II"/>
</dbReference>
<dbReference type="SUPFAM" id="SSF50249">
    <property type="entry name" value="Nucleic acid-binding proteins"/>
    <property type="match status" value="1"/>
</dbReference>
<evidence type="ECO:0000256" key="6">
    <source>
        <dbReference type="ARBA" id="ARBA00022917"/>
    </source>
</evidence>
<dbReference type="InterPro" id="IPR004365">
    <property type="entry name" value="NA-bd_OB_tRNA"/>
</dbReference>
<keyword evidence="2 8" id="KW-0963">Cytoplasm</keyword>
<dbReference type="KEGG" id="cber:B5D82_17350"/>
<dbReference type="InterPro" id="IPR045864">
    <property type="entry name" value="aa-tRNA-synth_II/BPL/LPL"/>
</dbReference>
<dbReference type="HAMAP" id="MF_00534">
    <property type="entry name" value="Asn_tRNA_synth"/>
    <property type="match status" value="1"/>
</dbReference>
<dbReference type="GO" id="GO:0003676">
    <property type="term" value="F:nucleic acid binding"/>
    <property type="evidence" value="ECO:0007669"/>
    <property type="project" value="InterPro"/>
</dbReference>
<dbReference type="InterPro" id="IPR012340">
    <property type="entry name" value="NA-bd_OB-fold"/>
</dbReference>
<dbReference type="SUPFAM" id="SSF55681">
    <property type="entry name" value="Class II aaRS and biotin synthetases"/>
    <property type="match status" value="1"/>
</dbReference>
<dbReference type="Pfam" id="PF01336">
    <property type="entry name" value="tRNA_anti-codon"/>
    <property type="match status" value="1"/>
</dbReference>
<gene>
    <name evidence="8" type="primary">asnS</name>
    <name evidence="10" type="ORF">B5D82_17350</name>
</gene>
<dbReference type="NCBIfam" id="TIGR00457">
    <property type="entry name" value="asnS"/>
    <property type="match status" value="1"/>
</dbReference>
<dbReference type="Pfam" id="PF00152">
    <property type="entry name" value="tRNA-synt_2"/>
    <property type="match status" value="1"/>
</dbReference>
<dbReference type="NCBIfam" id="NF003037">
    <property type="entry name" value="PRK03932.1"/>
    <property type="match status" value="1"/>
</dbReference>
<keyword evidence="11" id="KW-1185">Reference proteome</keyword>
<comment type="catalytic activity">
    <reaction evidence="8">
        <text>tRNA(Asn) + L-asparagine + ATP = L-asparaginyl-tRNA(Asn) + AMP + diphosphate + H(+)</text>
        <dbReference type="Rhea" id="RHEA:11180"/>
        <dbReference type="Rhea" id="RHEA-COMP:9659"/>
        <dbReference type="Rhea" id="RHEA-COMP:9674"/>
        <dbReference type="ChEBI" id="CHEBI:15378"/>
        <dbReference type="ChEBI" id="CHEBI:30616"/>
        <dbReference type="ChEBI" id="CHEBI:33019"/>
        <dbReference type="ChEBI" id="CHEBI:58048"/>
        <dbReference type="ChEBI" id="CHEBI:78442"/>
        <dbReference type="ChEBI" id="CHEBI:78515"/>
        <dbReference type="ChEBI" id="CHEBI:456215"/>
        <dbReference type="EC" id="6.1.1.22"/>
    </reaction>
</comment>
<dbReference type="PROSITE" id="PS50862">
    <property type="entry name" value="AA_TRNA_LIGASE_II"/>
    <property type="match status" value="1"/>
</dbReference>
<dbReference type="AlphaFoldDB" id="A0A222GC56"/>
<keyword evidence="5 8" id="KW-0067">ATP-binding</keyword>
<evidence type="ECO:0000259" key="9">
    <source>
        <dbReference type="PROSITE" id="PS50862"/>
    </source>
</evidence>
<dbReference type="FunFam" id="3.30.930.10:FF:000016">
    <property type="entry name" value="Asparagine--tRNA ligase"/>
    <property type="match status" value="1"/>
</dbReference>
<evidence type="ECO:0000256" key="1">
    <source>
        <dbReference type="ARBA" id="ARBA00008226"/>
    </source>
</evidence>
<evidence type="ECO:0000256" key="2">
    <source>
        <dbReference type="ARBA" id="ARBA00022490"/>
    </source>
</evidence>
<comment type="subunit">
    <text evidence="8">Homodimer.</text>
</comment>
<evidence type="ECO:0000256" key="8">
    <source>
        <dbReference type="HAMAP-Rule" id="MF_00534"/>
    </source>
</evidence>
<keyword evidence="4 8" id="KW-0547">Nucleotide-binding</keyword>
<accession>A0A222GC56</accession>
<feature type="domain" description="Aminoacyl-transfer RNA synthetases class-II family profile" evidence="9">
    <location>
        <begin position="139"/>
        <end position="456"/>
    </location>
</feature>
<dbReference type="EC" id="6.1.1.22" evidence="8"/>
<dbReference type="GO" id="GO:0005737">
    <property type="term" value="C:cytoplasm"/>
    <property type="evidence" value="ECO:0007669"/>
    <property type="project" value="UniProtKB-SubCell"/>
</dbReference>
<keyword evidence="6 8" id="KW-0648">Protein biosynthesis</keyword>
<dbReference type="GO" id="GO:0006421">
    <property type="term" value="P:asparaginyl-tRNA aminoacylation"/>
    <property type="evidence" value="ECO:0007669"/>
    <property type="project" value="UniProtKB-UniRule"/>
</dbReference>
<dbReference type="OrthoDB" id="9762036at2"/>
<evidence type="ECO:0000256" key="7">
    <source>
        <dbReference type="ARBA" id="ARBA00023146"/>
    </source>
</evidence>
<keyword evidence="7 8" id="KW-0030">Aminoacyl-tRNA synthetase</keyword>
<dbReference type="EMBL" id="CP020465">
    <property type="protein sequence ID" value="ASP49381.1"/>
    <property type="molecule type" value="Genomic_DNA"/>
</dbReference>
<dbReference type="Gene3D" id="2.40.50.140">
    <property type="entry name" value="Nucleic acid-binding proteins"/>
    <property type="match status" value="1"/>
</dbReference>
<comment type="subcellular location">
    <subcellularLocation>
        <location evidence="8">Cytoplasm</location>
    </subcellularLocation>
</comment>
<name>A0A222GC56_9GAMM</name>
<dbReference type="CDD" id="cd04318">
    <property type="entry name" value="EcAsnRS_like_N"/>
    <property type="match status" value="1"/>
</dbReference>
<dbReference type="GO" id="GO:0005524">
    <property type="term" value="F:ATP binding"/>
    <property type="evidence" value="ECO:0007669"/>
    <property type="project" value="UniProtKB-UniRule"/>
</dbReference>
<evidence type="ECO:0000256" key="4">
    <source>
        <dbReference type="ARBA" id="ARBA00022741"/>
    </source>
</evidence>